<evidence type="ECO:0000313" key="12">
    <source>
        <dbReference type="EMBL" id="SPP64864.1"/>
    </source>
</evidence>
<organism evidence="12 13">
    <name type="scientific">Nitrospira lenta</name>
    <dbReference type="NCBI Taxonomy" id="1436998"/>
    <lineage>
        <taxon>Bacteria</taxon>
        <taxon>Pseudomonadati</taxon>
        <taxon>Nitrospirota</taxon>
        <taxon>Nitrospiria</taxon>
        <taxon>Nitrospirales</taxon>
        <taxon>Nitrospiraceae</taxon>
        <taxon>Nitrospira</taxon>
    </lineage>
</organism>
<dbReference type="InterPro" id="IPR027417">
    <property type="entry name" value="P-loop_NTPase"/>
</dbReference>
<keyword evidence="6" id="KW-0479">Metal-binding</keyword>
<keyword evidence="9" id="KW-0460">Magnesium</keyword>
<evidence type="ECO:0000256" key="5">
    <source>
        <dbReference type="ARBA" id="ARBA00022694"/>
    </source>
</evidence>
<evidence type="ECO:0000256" key="9">
    <source>
        <dbReference type="ARBA" id="ARBA00022842"/>
    </source>
</evidence>
<dbReference type="Gene3D" id="3.40.50.300">
    <property type="entry name" value="P-loop containing nucleotide triphosphate hydrolases"/>
    <property type="match status" value="1"/>
</dbReference>
<dbReference type="Proteomes" id="UP000248168">
    <property type="component" value="Unassembled WGS sequence"/>
</dbReference>
<accession>A0A330L4V5</accession>
<gene>
    <name evidence="12" type="ORF">NITLEN_20504</name>
</gene>
<evidence type="ECO:0000256" key="1">
    <source>
        <dbReference type="ARBA" id="ARBA00004496"/>
    </source>
</evidence>
<dbReference type="PANTHER" id="PTHR33540">
    <property type="entry name" value="TRNA THREONYLCARBAMOYLADENOSINE BIOSYNTHESIS PROTEIN TSAE"/>
    <property type="match status" value="1"/>
</dbReference>
<evidence type="ECO:0000256" key="7">
    <source>
        <dbReference type="ARBA" id="ARBA00022741"/>
    </source>
</evidence>
<evidence type="ECO:0000313" key="13">
    <source>
        <dbReference type="Proteomes" id="UP000248168"/>
    </source>
</evidence>
<evidence type="ECO:0000256" key="3">
    <source>
        <dbReference type="ARBA" id="ARBA00019010"/>
    </source>
</evidence>
<evidence type="ECO:0000256" key="8">
    <source>
        <dbReference type="ARBA" id="ARBA00022840"/>
    </source>
</evidence>
<dbReference type="InParanoid" id="A0A330L4V5"/>
<dbReference type="FunCoup" id="A0A330L4V5">
    <property type="interactions" value="270"/>
</dbReference>
<protein>
    <recommendedName>
        <fullName evidence="3">tRNA threonylcarbamoyladenosine biosynthesis protein TsaE</fullName>
    </recommendedName>
    <alternativeName>
        <fullName evidence="10">t(6)A37 threonylcarbamoyladenosine biosynthesis protein TsaE</fullName>
    </alternativeName>
</protein>
<keyword evidence="4" id="KW-0963">Cytoplasm</keyword>
<dbReference type="NCBIfam" id="TIGR00150">
    <property type="entry name" value="T6A_YjeE"/>
    <property type="match status" value="1"/>
</dbReference>
<evidence type="ECO:0000256" key="2">
    <source>
        <dbReference type="ARBA" id="ARBA00007599"/>
    </source>
</evidence>
<dbReference type="EMBL" id="OUNR01000012">
    <property type="protein sequence ID" value="SPP64864.1"/>
    <property type="molecule type" value="Genomic_DNA"/>
</dbReference>
<dbReference type="PANTHER" id="PTHR33540:SF2">
    <property type="entry name" value="TRNA THREONYLCARBAMOYLADENOSINE BIOSYNTHESIS PROTEIN TSAE"/>
    <property type="match status" value="1"/>
</dbReference>
<feature type="compositionally biased region" description="Basic residues" evidence="11">
    <location>
        <begin position="202"/>
        <end position="211"/>
    </location>
</feature>
<keyword evidence="8" id="KW-0067">ATP-binding</keyword>
<dbReference type="GO" id="GO:0002949">
    <property type="term" value="P:tRNA threonylcarbamoyladenosine modification"/>
    <property type="evidence" value="ECO:0007669"/>
    <property type="project" value="InterPro"/>
</dbReference>
<feature type="region of interest" description="Disordered" evidence="11">
    <location>
        <begin position="1"/>
        <end position="31"/>
    </location>
</feature>
<keyword evidence="5" id="KW-0819">tRNA processing</keyword>
<dbReference type="InterPro" id="IPR003442">
    <property type="entry name" value="T6A_TsaE"/>
</dbReference>
<dbReference type="OrthoDB" id="9815896at2"/>
<evidence type="ECO:0000256" key="10">
    <source>
        <dbReference type="ARBA" id="ARBA00032441"/>
    </source>
</evidence>
<dbReference type="GO" id="GO:0005524">
    <property type="term" value="F:ATP binding"/>
    <property type="evidence" value="ECO:0007669"/>
    <property type="project" value="UniProtKB-KW"/>
</dbReference>
<dbReference type="GO" id="GO:0046872">
    <property type="term" value="F:metal ion binding"/>
    <property type="evidence" value="ECO:0007669"/>
    <property type="project" value="UniProtKB-KW"/>
</dbReference>
<dbReference type="SUPFAM" id="SSF52540">
    <property type="entry name" value="P-loop containing nucleoside triphosphate hydrolases"/>
    <property type="match status" value="1"/>
</dbReference>
<evidence type="ECO:0000256" key="11">
    <source>
        <dbReference type="SAM" id="MobiDB-lite"/>
    </source>
</evidence>
<keyword evidence="7" id="KW-0547">Nucleotide-binding</keyword>
<proteinExistence type="inferred from homology"/>
<evidence type="ECO:0000256" key="4">
    <source>
        <dbReference type="ARBA" id="ARBA00022490"/>
    </source>
</evidence>
<dbReference type="Pfam" id="PF02367">
    <property type="entry name" value="TsaE"/>
    <property type="match status" value="1"/>
</dbReference>
<keyword evidence="13" id="KW-1185">Reference proteome</keyword>
<comment type="subcellular location">
    <subcellularLocation>
        <location evidence="1">Cytoplasm</location>
    </subcellularLocation>
</comment>
<dbReference type="GO" id="GO:0005737">
    <property type="term" value="C:cytoplasm"/>
    <property type="evidence" value="ECO:0007669"/>
    <property type="project" value="UniProtKB-SubCell"/>
</dbReference>
<sequence>MRSRTSAQRNQPTTAVPRKARTATQPRPVSPALWTVPLPSRIATEAFGRIIGQSLAGGETLALSGELGAGKTALVRGIAAGLGMPPNQVTSPTFVLIHEYAGRLPLIHVDLYRLRSAAEAEGIGLQEYFQGNIVTAIEWADKFPDLLPSDRFELTLQHNTPTTRTARMIAHGPRAGTLFAALKQAVRQHRRAAASTSSPKISTRRGRPRTS</sequence>
<evidence type="ECO:0000256" key="6">
    <source>
        <dbReference type="ARBA" id="ARBA00022723"/>
    </source>
</evidence>
<feature type="compositionally biased region" description="Polar residues" evidence="11">
    <location>
        <begin position="1"/>
        <end position="14"/>
    </location>
</feature>
<dbReference type="AlphaFoldDB" id="A0A330L4V5"/>
<feature type="region of interest" description="Disordered" evidence="11">
    <location>
        <begin position="189"/>
        <end position="211"/>
    </location>
</feature>
<comment type="similarity">
    <text evidence="2">Belongs to the TsaE family.</text>
</comment>
<reference evidence="13" key="1">
    <citation type="submission" date="2018-04" db="EMBL/GenBank/DDBJ databases">
        <authorList>
            <person name="Lucker S."/>
            <person name="Sakoula D."/>
        </authorList>
    </citation>
    <scope>NUCLEOTIDE SEQUENCE [LARGE SCALE GENOMIC DNA]</scope>
</reference>
<name>A0A330L4V5_9BACT</name>